<gene>
    <name evidence="1" type="ORF">SAMN02583745_00004</name>
</gene>
<protein>
    <submittedName>
        <fullName evidence="1">Uncharacterized protein</fullName>
    </submittedName>
</protein>
<name>A0A1H9Y3E0_9GAMM</name>
<sequence length="135" mass="15242">MDWISSHLAVGNHLIQQVVRVICANMSLKEYMSKEIYTGYYMLAALNGDTAFGGISGRISLPNYDKKLQLYFNEKVIASTETQADDNGIYCNFTLAELEGLHSALEKIINDMRKLEALSKQNLLRDEAYIDVDKV</sequence>
<reference evidence="2" key="1">
    <citation type="submission" date="2016-10" db="EMBL/GenBank/DDBJ databases">
        <authorList>
            <person name="Varghese N."/>
            <person name="Submissions S."/>
        </authorList>
    </citation>
    <scope>NUCLEOTIDE SEQUENCE [LARGE SCALE GENOMIC DNA]</scope>
    <source>
        <strain evidence="2">DSM 18579</strain>
    </source>
</reference>
<dbReference type="EMBL" id="FOHV01000001">
    <property type="protein sequence ID" value="SES62859.1"/>
    <property type="molecule type" value="Genomic_DNA"/>
</dbReference>
<dbReference type="Proteomes" id="UP000242642">
    <property type="component" value="Unassembled WGS sequence"/>
</dbReference>
<evidence type="ECO:0000313" key="2">
    <source>
        <dbReference type="Proteomes" id="UP000242642"/>
    </source>
</evidence>
<keyword evidence="2" id="KW-1185">Reference proteome</keyword>
<proteinExistence type="predicted"/>
<evidence type="ECO:0000313" key="1">
    <source>
        <dbReference type="EMBL" id="SES62859.1"/>
    </source>
</evidence>
<organism evidence="1 2">
    <name type="scientific">Thorsellia anophelis DSM 18579</name>
    <dbReference type="NCBI Taxonomy" id="1123402"/>
    <lineage>
        <taxon>Bacteria</taxon>
        <taxon>Pseudomonadati</taxon>
        <taxon>Pseudomonadota</taxon>
        <taxon>Gammaproteobacteria</taxon>
        <taxon>Enterobacterales</taxon>
        <taxon>Thorselliaceae</taxon>
        <taxon>Thorsellia</taxon>
    </lineage>
</organism>
<accession>A0A1H9Y3E0</accession>
<dbReference type="AlphaFoldDB" id="A0A1H9Y3E0"/>